<proteinExistence type="predicted"/>
<keyword evidence="1" id="KW-1133">Transmembrane helix</keyword>
<dbReference type="EMBL" id="CP019058">
    <property type="protein sequence ID" value="APW18445.1"/>
    <property type="molecule type" value="Genomic_DNA"/>
</dbReference>
<keyword evidence="1" id="KW-0812">Transmembrane</keyword>
<accession>A0ABM6GI75</accession>
<evidence type="ECO:0000256" key="1">
    <source>
        <dbReference type="SAM" id="Phobius"/>
    </source>
</evidence>
<sequence>MLRHWVSFRATLNRKASQCDTPFSMGSYSVDKTTIQIFTRFVFCVNLYCMIFKKKVQVTK</sequence>
<feature type="transmembrane region" description="Helical" evidence="1">
    <location>
        <begin position="33"/>
        <end position="52"/>
    </location>
</feature>
<keyword evidence="1" id="KW-0472">Membrane</keyword>
<protein>
    <submittedName>
        <fullName evidence="2">Uncharacterized protein</fullName>
    </submittedName>
</protein>
<reference evidence="3" key="1">
    <citation type="submission" date="2017-01" db="EMBL/GenBank/DDBJ databases">
        <title>Gardnerella vaginalis bacteremia associated with severe acute encephalopathy in a young female patient: Case Report and characterization of the isolate.</title>
        <authorList>
            <person name="Tankovic J."/>
            <person name="Timinskas A."/>
            <person name="Zilnyte M."/>
            <person name="Janulaitiene M."/>
            <person name="Zvirbliene A."/>
            <person name="Pleckaityte M."/>
        </authorList>
    </citation>
    <scope>NUCLEOTIDE SEQUENCE [LARGE SCALE GENOMIC DNA]</scope>
    <source>
        <strain evidence="3">GV37</strain>
    </source>
</reference>
<keyword evidence="3" id="KW-1185">Reference proteome</keyword>
<evidence type="ECO:0000313" key="2">
    <source>
        <dbReference type="EMBL" id="APW18445.1"/>
    </source>
</evidence>
<dbReference type="Proteomes" id="UP000186260">
    <property type="component" value="Chromosome"/>
</dbReference>
<evidence type="ECO:0000313" key="3">
    <source>
        <dbReference type="Proteomes" id="UP000186260"/>
    </source>
</evidence>
<organism evidence="2 3">
    <name type="scientific">Gardnerella swidsinskii</name>
    <dbReference type="NCBI Taxonomy" id="2792979"/>
    <lineage>
        <taxon>Bacteria</taxon>
        <taxon>Bacillati</taxon>
        <taxon>Actinomycetota</taxon>
        <taxon>Actinomycetes</taxon>
        <taxon>Bifidobacteriales</taxon>
        <taxon>Bifidobacteriaceae</taxon>
        <taxon>Gardnerella</taxon>
    </lineage>
</organism>
<name>A0ABM6GI75_9BIFI</name>
<gene>
    <name evidence="2" type="ORF">BVL65_02310</name>
</gene>